<protein>
    <submittedName>
        <fullName evidence="2">HET-domain-containing protein</fullName>
    </submittedName>
</protein>
<organism evidence="2 3">
    <name type="scientific">Plenodomus tracheiphilus IPT5</name>
    <dbReference type="NCBI Taxonomy" id="1408161"/>
    <lineage>
        <taxon>Eukaryota</taxon>
        <taxon>Fungi</taxon>
        <taxon>Dikarya</taxon>
        <taxon>Ascomycota</taxon>
        <taxon>Pezizomycotina</taxon>
        <taxon>Dothideomycetes</taxon>
        <taxon>Pleosporomycetidae</taxon>
        <taxon>Pleosporales</taxon>
        <taxon>Pleosporineae</taxon>
        <taxon>Leptosphaeriaceae</taxon>
        <taxon>Plenodomus</taxon>
    </lineage>
</organism>
<reference evidence="2" key="1">
    <citation type="submission" date="2020-01" db="EMBL/GenBank/DDBJ databases">
        <authorList>
            <consortium name="DOE Joint Genome Institute"/>
            <person name="Haridas S."/>
            <person name="Albert R."/>
            <person name="Binder M."/>
            <person name="Bloem J."/>
            <person name="Labutti K."/>
            <person name="Salamov A."/>
            <person name="Andreopoulos B."/>
            <person name="Baker S.E."/>
            <person name="Barry K."/>
            <person name="Bills G."/>
            <person name="Bluhm B.H."/>
            <person name="Cannon C."/>
            <person name="Castanera R."/>
            <person name="Culley D.E."/>
            <person name="Daum C."/>
            <person name="Ezra D."/>
            <person name="Gonzalez J.B."/>
            <person name="Henrissat B."/>
            <person name="Kuo A."/>
            <person name="Liang C."/>
            <person name="Lipzen A."/>
            <person name="Lutzoni F."/>
            <person name="Magnuson J."/>
            <person name="Mondo S."/>
            <person name="Nolan M."/>
            <person name="Ohm R."/>
            <person name="Pangilinan J."/>
            <person name="Park H.-J."/>
            <person name="Ramirez L."/>
            <person name="Alfaro M."/>
            <person name="Sun H."/>
            <person name="Tritt A."/>
            <person name="Yoshinaga Y."/>
            <person name="Zwiers L.-H."/>
            <person name="Turgeon B.G."/>
            <person name="Goodwin S.B."/>
            <person name="Spatafora J.W."/>
            <person name="Crous P.W."/>
            <person name="Grigoriev I.V."/>
        </authorList>
    </citation>
    <scope>NUCLEOTIDE SEQUENCE</scope>
    <source>
        <strain evidence="2">IPT5</strain>
    </source>
</reference>
<name>A0A6A7AYF5_9PLEO</name>
<keyword evidence="3" id="KW-1185">Reference proteome</keyword>
<dbReference type="PANTHER" id="PTHR33112:SF12">
    <property type="entry name" value="HETEROKARYON INCOMPATIBILITY DOMAIN-CONTAINING PROTEIN"/>
    <property type="match status" value="1"/>
</dbReference>
<gene>
    <name evidence="2" type="ORF">T440DRAFT_401825</name>
</gene>
<accession>A0A6A7AYF5</accession>
<dbReference type="OrthoDB" id="5428863at2759"/>
<dbReference type="Pfam" id="PF06985">
    <property type="entry name" value="HET"/>
    <property type="match status" value="1"/>
</dbReference>
<evidence type="ECO:0000313" key="2">
    <source>
        <dbReference type="EMBL" id="KAF2848290.1"/>
    </source>
</evidence>
<evidence type="ECO:0000313" key="3">
    <source>
        <dbReference type="Proteomes" id="UP000799423"/>
    </source>
</evidence>
<dbReference type="InterPro" id="IPR010730">
    <property type="entry name" value="HET"/>
</dbReference>
<dbReference type="Proteomes" id="UP000799423">
    <property type="component" value="Unassembled WGS sequence"/>
</dbReference>
<feature type="domain" description="Heterokaryon incompatibility" evidence="1">
    <location>
        <begin position="94"/>
        <end position="160"/>
    </location>
</feature>
<dbReference type="EMBL" id="MU006319">
    <property type="protein sequence ID" value="KAF2848290.1"/>
    <property type="molecule type" value="Genomic_DNA"/>
</dbReference>
<proteinExistence type="predicted"/>
<sequence>MFSQVESAIAESYSHTLRLVHRKDIANHPGTGRIVDAGWVDDEHVREWIGACDANHPECKRASIFEGQESFRPRYLIDVVDACIVEGSAVEAEYIALSYQWGQASTLRTSSQIRHRLMTPGALSYQEFGSQMPQTVKDAIAVSRCLNYRYLWVDAICCHDGRLSLHKAGDESMLGIRAELVAVCKGHADYLLQIGLSREEGYRRWREARSLRYERYHERENDSPLLQATNCYFVLWIEWKDGVAYRKASGAVLSSAWERLREKEPVDLILG</sequence>
<dbReference type="AlphaFoldDB" id="A0A6A7AYF5"/>
<dbReference type="PANTHER" id="PTHR33112">
    <property type="entry name" value="DOMAIN PROTEIN, PUTATIVE-RELATED"/>
    <property type="match status" value="1"/>
</dbReference>
<evidence type="ECO:0000259" key="1">
    <source>
        <dbReference type="Pfam" id="PF06985"/>
    </source>
</evidence>